<sequence>MKEANKSDVIDSDGLVMHAQNIGTDVLRISHYIRRSTELAYMLGKSEEAYNVAMDLLKKAFEEVRVIDSNELQQENIDEPLEETNGTAHITTMHDPRVSQTKGRPRDDKGKMTVVTTAIGTTRYKSSLEKAKAKARRTGTERVCRTCHMGGHDSRTCAKRKAQRSSIDIKDAGSVQDWVDLDLGT</sequence>
<protein>
    <submittedName>
        <fullName evidence="1">Uncharacterized protein</fullName>
    </submittedName>
</protein>
<name>A0A200PST5_MACCD</name>
<dbReference type="InParanoid" id="A0A200PST5"/>
<dbReference type="AlphaFoldDB" id="A0A200PST5"/>
<evidence type="ECO:0000313" key="1">
    <source>
        <dbReference type="EMBL" id="OVA01297.1"/>
    </source>
</evidence>
<dbReference type="Proteomes" id="UP000195402">
    <property type="component" value="Unassembled WGS sequence"/>
</dbReference>
<proteinExistence type="predicted"/>
<dbReference type="STRING" id="56857.A0A200PST5"/>
<gene>
    <name evidence="1" type="ORF">BVC80_6893g2</name>
</gene>
<reference evidence="1 2" key="1">
    <citation type="journal article" date="2017" name="Mol. Plant">
        <title>The Genome of Medicinal Plant Macleaya cordata Provides New Insights into Benzylisoquinoline Alkaloids Metabolism.</title>
        <authorList>
            <person name="Liu X."/>
            <person name="Liu Y."/>
            <person name="Huang P."/>
            <person name="Ma Y."/>
            <person name="Qing Z."/>
            <person name="Tang Q."/>
            <person name="Cao H."/>
            <person name="Cheng P."/>
            <person name="Zheng Y."/>
            <person name="Yuan Z."/>
            <person name="Zhou Y."/>
            <person name="Liu J."/>
            <person name="Tang Z."/>
            <person name="Zhuo Y."/>
            <person name="Zhang Y."/>
            <person name="Yu L."/>
            <person name="Huang J."/>
            <person name="Yang P."/>
            <person name="Peng Q."/>
            <person name="Zhang J."/>
            <person name="Jiang W."/>
            <person name="Zhang Z."/>
            <person name="Lin K."/>
            <person name="Ro D.K."/>
            <person name="Chen X."/>
            <person name="Xiong X."/>
            <person name="Shang Y."/>
            <person name="Huang S."/>
            <person name="Zeng J."/>
        </authorList>
    </citation>
    <scope>NUCLEOTIDE SEQUENCE [LARGE SCALE GENOMIC DNA]</scope>
    <source>
        <strain evidence="2">cv. BLH2017</strain>
        <tissue evidence="1">Root</tissue>
    </source>
</reference>
<keyword evidence="2" id="KW-1185">Reference proteome</keyword>
<organism evidence="1 2">
    <name type="scientific">Macleaya cordata</name>
    <name type="common">Five-seeded plume-poppy</name>
    <name type="synonym">Bocconia cordata</name>
    <dbReference type="NCBI Taxonomy" id="56857"/>
    <lineage>
        <taxon>Eukaryota</taxon>
        <taxon>Viridiplantae</taxon>
        <taxon>Streptophyta</taxon>
        <taxon>Embryophyta</taxon>
        <taxon>Tracheophyta</taxon>
        <taxon>Spermatophyta</taxon>
        <taxon>Magnoliopsida</taxon>
        <taxon>Ranunculales</taxon>
        <taxon>Papaveraceae</taxon>
        <taxon>Papaveroideae</taxon>
        <taxon>Macleaya</taxon>
    </lineage>
</organism>
<dbReference type="OrthoDB" id="1850783at2759"/>
<dbReference type="EMBL" id="MVGT01004140">
    <property type="protein sequence ID" value="OVA01297.1"/>
    <property type="molecule type" value="Genomic_DNA"/>
</dbReference>
<comment type="caution">
    <text evidence="1">The sequence shown here is derived from an EMBL/GenBank/DDBJ whole genome shotgun (WGS) entry which is preliminary data.</text>
</comment>
<evidence type="ECO:0000313" key="2">
    <source>
        <dbReference type="Proteomes" id="UP000195402"/>
    </source>
</evidence>
<accession>A0A200PST5</accession>